<evidence type="ECO:0000256" key="1">
    <source>
        <dbReference type="SAM" id="Phobius"/>
    </source>
</evidence>
<keyword evidence="1" id="KW-1133">Transmembrane helix</keyword>
<dbReference type="EMBL" id="CP029480">
    <property type="protein sequence ID" value="AWV98540.1"/>
    <property type="molecule type" value="Genomic_DNA"/>
</dbReference>
<feature type="transmembrane region" description="Helical" evidence="1">
    <location>
        <begin position="23"/>
        <end position="44"/>
    </location>
</feature>
<dbReference type="Proteomes" id="UP000249873">
    <property type="component" value="Chromosome"/>
</dbReference>
<sequence length="1051" mass="117886">MRGVCRIFFIISSVKCFNKRYPLVISIVLLLFNVCRVYLANFYIRDKTKIHQPMNKVLKIFLCLLVISFSQNAISYGQSILKDIYSGNSSSNPEKLVEGDSNEIFFSVQKYVGGIRKNELWKTDGSENGTVRIGDSTNLENYPQLVVNSNVGQEMHFFNGNLYFQAKAFNTNTNSQELWISDGTNENTHVLKDICSGSCGITIGYIGDVNNKLVFLADPASAPSYAEIWASDGTEGGTQFLETLGSQTYQVAMNNDYIFFLSDFTDLWATNGTLGGTKLVFSSTVGLNLLDFKTIDNEVYYVGNDGLNGTELWKTDGDNTSLVKDLTFGSGSSSITHLTEFDGSLFFINYFSSGSSELWKTDGSAVNTLKLTGSYPNVFSHPQNLAVTDNLLFFTATEGTLGRELWATDGTSSNCFLVKDINGFSNGYTNNTFEQFITDRNFYSLGDYIFFTADDGIHGRELWSSNGTSAGTSMLSDFNSGSQDSQIKAYFNHLGNFLFTASDSLNEARLWQSNGSVNGTVLFEPSSNEVFSNYYPLKSVANGDLYLAAFHKDYGYELTKLNNNVLSLVKDIEDYTNPLSNNLDNTLVINNNLFFLYDDGKRGYEYWITDGTENGTNLTQELNPYPADDSKYSTDLVQSWTHVLEEYNGKAYLTTSSPWSLYEYKDKQFSKLFTDHFGHGLSVANNKLWWNSYFSVFNYDGNLISEFPKIDEKFEMNRTGFYGLKDKVIFVSADNSHGVELFSIDTVSSTYEVYKDISFGSDDTKFEAFQLVGDKLYFVINSENGSDLWVTTGVSSETIFLKTIYPPHSLYSIPGRLSLTNYKDSILVFNVYENLYDGELWKTSGTLQSTSQINTSSELGSGCYFRRSDYYNQTFPIYNELILLGPTCENQGFYLSDGDYITLLVDSIGTSIYEVFDSKIFFSKYDMESGTELYVYDIHKDNLKHLDLLPGRKSSSPGKFIKTENSLYFSAFTETGNKIFVINKCSETLAIDGVYDLDSSFEARNSITTDGMTIFEGNKNYMLNAGKYIELNPGLNISVGTVFETLLVGCE</sequence>
<name>A0A2Z4GBU2_9BACT</name>
<protein>
    <submittedName>
        <fullName evidence="2">Uncharacterized protein</fullName>
    </submittedName>
</protein>
<organism evidence="2 3">
    <name type="scientific">Arcticibacterium luteifluviistationis</name>
    <dbReference type="NCBI Taxonomy" id="1784714"/>
    <lineage>
        <taxon>Bacteria</taxon>
        <taxon>Pseudomonadati</taxon>
        <taxon>Bacteroidota</taxon>
        <taxon>Cytophagia</taxon>
        <taxon>Cytophagales</taxon>
        <taxon>Leadbetterellaceae</taxon>
        <taxon>Arcticibacterium</taxon>
    </lineage>
</organism>
<dbReference type="AlphaFoldDB" id="A0A2Z4GBU2"/>
<evidence type="ECO:0000313" key="3">
    <source>
        <dbReference type="Proteomes" id="UP000249873"/>
    </source>
</evidence>
<reference evidence="2 3" key="1">
    <citation type="submission" date="2018-05" db="EMBL/GenBank/DDBJ databases">
        <title>Complete genome sequence of Arcticibacterium luteifluviistationis SM1504T, a cytophagaceae bacterium isolated from Arctic surface seawater.</title>
        <authorList>
            <person name="Li Y."/>
            <person name="Qin Q.-L."/>
        </authorList>
    </citation>
    <scope>NUCLEOTIDE SEQUENCE [LARGE SCALE GENOMIC DNA]</scope>
    <source>
        <strain evidence="2 3">SM1504</strain>
    </source>
</reference>
<proteinExistence type="predicted"/>
<keyword evidence="3" id="KW-1185">Reference proteome</keyword>
<dbReference type="KEGG" id="als:DJ013_10310"/>
<dbReference type="OrthoDB" id="1489153at2"/>
<keyword evidence="1" id="KW-0472">Membrane</keyword>
<evidence type="ECO:0000313" key="2">
    <source>
        <dbReference type="EMBL" id="AWV98540.1"/>
    </source>
</evidence>
<keyword evidence="1" id="KW-0812">Transmembrane</keyword>
<gene>
    <name evidence="2" type="ORF">DJ013_10310</name>
</gene>
<accession>A0A2Z4GBU2</accession>